<keyword evidence="2" id="KW-1133">Transmembrane helix</keyword>
<gene>
    <name evidence="4" type="primary">prkC_2</name>
    <name evidence="4" type="ORF">Mterra_03063</name>
</gene>
<feature type="domain" description="PASTA" evidence="3">
    <location>
        <begin position="106"/>
        <end position="168"/>
    </location>
</feature>
<reference evidence="4 5" key="1">
    <citation type="submission" date="2018-08" db="EMBL/GenBank/DDBJ databases">
        <title>Meiothermus terrae DSM 26712 genome sequencing project.</title>
        <authorList>
            <person name="Da Costa M.S."/>
            <person name="Albuquerque L."/>
            <person name="Raposo P."/>
            <person name="Froufe H.J.C."/>
            <person name="Barroso C.S."/>
            <person name="Egas C."/>
        </authorList>
    </citation>
    <scope>NUCLEOTIDE SEQUENCE [LARGE SCALE GENOMIC DNA]</scope>
    <source>
        <strain evidence="4 5">DSM 26712</strain>
    </source>
</reference>
<feature type="domain" description="PASTA" evidence="3">
    <location>
        <begin position="174"/>
        <end position="238"/>
    </location>
</feature>
<protein>
    <submittedName>
        <fullName evidence="4">Serine/threonine-protein kinase PrkC</fullName>
        <ecNumber evidence="4">2.7.11.1</ecNumber>
    </submittedName>
</protein>
<evidence type="ECO:0000313" key="4">
    <source>
        <dbReference type="EMBL" id="RIH81587.1"/>
    </source>
</evidence>
<accession>A0A399EA16</accession>
<dbReference type="AlphaFoldDB" id="A0A399EA16"/>
<keyword evidence="4" id="KW-0418">Kinase</keyword>
<name>A0A399EA16_9DEIN</name>
<proteinExistence type="predicted"/>
<dbReference type="InterPro" id="IPR005543">
    <property type="entry name" value="PASTA_dom"/>
</dbReference>
<dbReference type="EMBL" id="QXDL01000162">
    <property type="protein sequence ID" value="RIH81587.1"/>
    <property type="molecule type" value="Genomic_DNA"/>
</dbReference>
<dbReference type="EC" id="2.7.11.1" evidence="4"/>
<organism evidence="4 5">
    <name type="scientific">Calidithermus terrae</name>
    <dbReference type="NCBI Taxonomy" id="1408545"/>
    <lineage>
        <taxon>Bacteria</taxon>
        <taxon>Thermotogati</taxon>
        <taxon>Deinococcota</taxon>
        <taxon>Deinococci</taxon>
        <taxon>Thermales</taxon>
        <taxon>Thermaceae</taxon>
        <taxon>Calidithermus</taxon>
    </lineage>
</organism>
<dbReference type="PROSITE" id="PS51178">
    <property type="entry name" value="PASTA"/>
    <property type="match status" value="3"/>
</dbReference>
<sequence>MRPPLPKPGLWGWLPGLVFMLLGLGSLAVAVQRYLNPPEYTLPDFSGKTATEVLETVRTWGLKLEFGEGSDLTRPEDTVLEQTPEPGSQVKPGRKLTLTVNKHKRGTVPTLSGRSVEDARKALLEAGYTLGGVVRIDSPTLEGTVLASRPPAGTSFSAGKPVELLVSAGPGPRRPETVLPDLVGLSQEDAKYLLDVAELKGNFRSVVSGAPQGEVVRQEPAAGTPLLKGTAVTVYVSKQLEATVPDGPPFAQDVPEPLPEPAPEPLEPGGDGSPPQPAARSLQLSLTLPPELEGSNVRITVQDEARPEPVVIFEGPTAPGWKFEPPGGVPVQGRATVRWFVNDQLYQEFTDSP</sequence>
<dbReference type="SUPFAM" id="SSF54184">
    <property type="entry name" value="Penicillin-binding protein 2x (pbp-2x), c-terminal domain"/>
    <property type="match status" value="2"/>
</dbReference>
<evidence type="ECO:0000256" key="1">
    <source>
        <dbReference type="SAM" id="MobiDB-lite"/>
    </source>
</evidence>
<dbReference type="SMART" id="SM00740">
    <property type="entry name" value="PASTA"/>
    <property type="match status" value="3"/>
</dbReference>
<keyword evidence="2" id="KW-0472">Membrane</keyword>
<keyword evidence="2" id="KW-0812">Transmembrane</keyword>
<evidence type="ECO:0000256" key="2">
    <source>
        <dbReference type="SAM" id="Phobius"/>
    </source>
</evidence>
<dbReference type="GO" id="GO:0004674">
    <property type="term" value="F:protein serine/threonine kinase activity"/>
    <property type="evidence" value="ECO:0007669"/>
    <property type="project" value="UniProtKB-EC"/>
</dbReference>
<feature type="transmembrane region" description="Helical" evidence="2">
    <location>
        <begin position="12"/>
        <end position="31"/>
    </location>
</feature>
<dbReference type="Proteomes" id="UP000265715">
    <property type="component" value="Unassembled WGS sequence"/>
</dbReference>
<dbReference type="Pfam" id="PF03793">
    <property type="entry name" value="PASTA"/>
    <property type="match status" value="3"/>
</dbReference>
<feature type="domain" description="PASTA" evidence="3">
    <location>
        <begin position="36"/>
        <end position="102"/>
    </location>
</feature>
<evidence type="ECO:0000259" key="3">
    <source>
        <dbReference type="PROSITE" id="PS51178"/>
    </source>
</evidence>
<keyword evidence="4" id="KW-0808">Transferase</keyword>
<feature type="compositionally biased region" description="Pro residues" evidence="1">
    <location>
        <begin position="256"/>
        <end position="266"/>
    </location>
</feature>
<feature type="region of interest" description="Disordered" evidence="1">
    <location>
        <begin position="243"/>
        <end position="280"/>
    </location>
</feature>
<comment type="caution">
    <text evidence="4">The sequence shown here is derived from an EMBL/GenBank/DDBJ whole genome shotgun (WGS) entry which is preliminary data.</text>
</comment>
<keyword evidence="5" id="KW-1185">Reference proteome</keyword>
<dbReference type="Gene3D" id="3.30.10.20">
    <property type="match status" value="3"/>
</dbReference>
<evidence type="ECO:0000313" key="5">
    <source>
        <dbReference type="Proteomes" id="UP000265715"/>
    </source>
</evidence>
<dbReference type="CDD" id="cd06577">
    <property type="entry name" value="PASTA_pknB"/>
    <property type="match status" value="3"/>
</dbReference>